<dbReference type="Proteomes" id="UP000271977">
    <property type="component" value="Unassembled WGS sequence"/>
</dbReference>
<evidence type="ECO:0000313" key="2">
    <source>
        <dbReference type="EMBL" id="RSJ90219.1"/>
    </source>
</evidence>
<dbReference type="AlphaFoldDB" id="A0A3R9LIC9"/>
<accession>A0A3R9LIC9</accession>
<organism evidence="2 3">
    <name type="scientific">Streptococcus mitis</name>
    <dbReference type="NCBI Taxonomy" id="28037"/>
    <lineage>
        <taxon>Bacteria</taxon>
        <taxon>Bacillati</taxon>
        <taxon>Bacillota</taxon>
        <taxon>Bacilli</taxon>
        <taxon>Lactobacillales</taxon>
        <taxon>Streptococcaceae</taxon>
        <taxon>Streptococcus</taxon>
        <taxon>Streptococcus mitis group</taxon>
    </lineage>
</organism>
<evidence type="ECO:0000256" key="1">
    <source>
        <dbReference type="SAM" id="MobiDB-lite"/>
    </source>
</evidence>
<reference evidence="2 3" key="1">
    <citation type="submission" date="2018-11" db="EMBL/GenBank/DDBJ databases">
        <title>Species Designations Belie Phenotypic and Genotypic Heterogeneity in Oral Streptococci.</title>
        <authorList>
            <person name="Velsko I."/>
        </authorList>
    </citation>
    <scope>NUCLEOTIDE SEQUENCE [LARGE SCALE GENOMIC DNA]</scope>
    <source>
        <strain evidence="2 3">BCC30</strain>
    </source>
</reference>
<dbReference type="RefSeq" id="WP_115904592.1">
    <property type="nucleotide sequence ID" value="NZ_RJPV01000003.1"/>
</dbReference>
<gene>
    <name evidence="2" type="ORF">D8789_05230</name>
</gene>
<sequence length="94" mass="10264">MAETGVNKSSWDSITRNVSSSTAGIAKLNDIRFSRTDLIPFTTFNEVFEEFNKSINKFKGFTRKDAYKMEQAGQNKLDDDAAGASAMTSGGGLK</sequence>
<evidence type="ECO:0000313" key="3">
    <source>
        <dbReference type="Proteomes" id="UP000271977"/>
    </source>
</evidence>
<dbReference type="EMBL" id="RJPV01000003">
    <property type="protein sequence ID" value="RSJ90219.1"/>
    <property type="molecule type" value="Genomic_DNA"/>
</dbReference>
<comment type="caution">
    <text evidence="2">The sequence shown here is derived from an EMBL/GenBank/DDBJ whole genome shotgun (WGS) entry which is preliminary data.</text>
</comment>
<feature type="region of interest" description="Disordered" evidence="1">
    <location>
        <begin position="72"/>
        <end position="94"/>
    </location>
</feature>
<protein>
    <recommendedName>
        <fullName evidence="4">Variable surface protein mvspG</fullName>
    </recommendedName>
</protein>
<name>A0A3R9LIC9_STRMT</name>
<evidence type="ECO:0008006" key="4">
    <source>
        <dbReference type="Google" id="ProtNLM"/>
    </source>
</evidence>
<proteinExistence type="predicted"/>